<feature type="region of interest" description="Disordered" evidence="2">
    <location>
        <begin position="554"/>
        <end position="605"/>
    </location>
</feature>
<dbReference type="Pfam" id="PF17921">
    <property type="entry name" value="Integrase_H2C2"/>
    <property type="match status" value="1"/>
</dbReference>
<dbReference type="SMART" id="SM00343">
    <property type="entry name" value="ZnF_C2HC"/>
    <property type="match status" value="1"/>
</dbReference>
<evidence type="ECO:0000259" key="3">
    <source>
        <dbReference type="PROSITE" id="PS50158"/>
    </source>
</evidence>
<dbReference type="InterPro" id="IPR043128">
    <property type="entry name" value="Rev_trsase/Diguanyl_cyclase"/>
</dbReference>
<keyword evidence="1" id="KW-0863">Zinc-finger</keyword>
<dbReference type="OrthoDB" id="442553at2759"/>
<dbReference type="InterPro" id="IPR001584">
    <property type="entry name" value="Integrase_cat-core"/>
</dbReference>
<dbReference type="SUPFAM" id="SSF56672">
    <property type="entry name" value="DNA/RNA polymerases"/>
    <property type="match status" value="1"/>
</dbReference>
<feature type="compositionally biased region" description="Basic and acidic residues" evidence="2">
    <location>
        <begin position="183"/>
        <end position="197"/>
    </location>
</feature>
<reference evidence="5 6" key="1">
    <citation type="submission" date="2020-04" db="EMBL/GenBank/DDBJ databases">
        <title>Perkinsus chesapeaki whole genome sequence.</title>
        <authorList>
            <person name="Bogema D.R."/>
        </authorList>
    </citation>
    <scope>NUCLEOTIDE SEQUENCE [LARGE SCALE GENOMIC DNA]</scope>
    <source>
        <strain evidence="5">ATCC PRA-425</strain>
    </source>
</reference>
<dbReference type="Pfam" id="PF00098">
    <property type="entry name" value="zf-CCHC"/>
    <property type="match status" value="1"/>
</dbReference>
<dbReference type="EMBL" id="JAAPAO010000030">
    <property type="protein sequence ID" value="KAF4676701.1"/>
    <property type="molecule type" value="Genomic_DNA"/>
</dbReference>
<name>A0A7J6N0S2_PERCH</name>
<dbReference type="Proteomes" id="UP000591131">
    <property type="component" value="Unassembled WGS sequence"/>
</dbReference>
<dbReference type="InterPro" id="IPR043502">
    <property type="entry name" value="DNA/RNA_pol_sf"/>
</dbReference>
<evidence type="ECO:0000259" key="4">
    <source>
        <dbReference type="PROSITE" id="PS50994"/>
    </source>
</evidence>
<evidence type="ECO:0000256" key="1">
    <source>
        <dbReference type="PROSITE-ProRule" id="PRU00047"/>
    </source>
</evidence>
<dbReference type="PANTHER" id="PTHR37984:SF5">
    <property type="entry name" value="PROTEIN NYNRIN-LIKE"/>
    <property type="match status" value="1"/>
</dbReference>
<feature type="non-terminal residue" evidence="5">
    <location>
        <position position="1872"/>
    </location>
</feature>
<dbReference type="Gene3D" id="3.30.420.10">
    <property type="entry name" value="Ribonuclease H-like superfamily/Ribonuclease H"/>
    <property type="match status" value="2"/>
</dbReference>
<dbReference type="InterPro" id="IPR012337">
    <property type="entry name" value="RNaseH-like_sf"/>
</dbReference>
<comment type="caution">
    <text evidence="5">The sequence shown here is derived from an EMBL/GenBank/DDBJ whole genome shotgun (WGS) entry which is preliminary data.</text>
</comment>
<dbReference type="Gene3D" id="4.10.60.10">
    <property type="entry name" value="Zinc finger, CCHC-type"/>
    <property type="match status" value="1"/>
</dbReference>
<feature type="compositionally biased region" description="Basic and acidic residues" evidence="2">
    <location>
        <begin position="554"/>
        <end position="567"/>
    </location>
</feature>
<dbReference type="InterPro" id="IPR036875">
    <property type="entry name" value="Znf_CCHC_sf"/>
</dbReference>
<sequence>MSTPRSSDHSSSISADPERSVLLSERDDNYHAIDGSLHHLAISVGLVIGSALGGASLTSSSLNAVVTHFVSALMEAAPLPSPEWLREVVDDVLSTATTELALDVPLEVRDQVDTEVIAGIDALKEYICVELEERRESTREGRLKRNVLRKKLWGDPLSVVAVGLKETFWDRYAGAKAALYRSDRSVRSDGRSSDAEVRVPTPSAEGQGTTAPDKLRVAPTASHELQREQGAEDRGEFHQRGVSTAKLEQGQSSQAKLSCVLESPKDPVEAERARPPVHPYDDRALMIPSVPRSIALVANDLTEAALEKIRKSARSAKAPPGAPIRVGGSETLSSFRVYYRDQAMINGWSEIHEFYWLAHHIESKLWLQISRVSGGLLPNPLSRACYVRAAAFVWASLERRFGASKEIEQLQAESLTMAQRPSEKVMAYLGRVSDYRSRCHYARVVRSDSEWIAAARSGIQDALMRRLSYLPVDPQLREEGAGVEGAPIGEWEAWLISMEQLTVNEVDHPGTEAVQAFETQAGAKGGGPRRAPNTPFRGRCFRCRQLGHRIADCPQKEEEAENSDRRRGAARTESAAAEATEETSSSEQASQPGQEERSSPTEDCTVQTSTFAVDCHYASGSSKESAVRSWAVAEGDSPPVLQLDFGGHVKEGLVDTGSATSLVDRSTADFLSKLGHAVWVPTQLRVTIKYADAREDSALGEVILRAAVKGSICYFPCLVVERLGRPIILGRRSLKLLGTELKFKQEPEAVRDSLREAFRTAGEKIVSAHVEAQCVQLDVLEAVECYVTNGELFLEDGPGEAQLREPSIVGRDVIDRKVRPKLWKMVEAGVHSDKPDELVSHLLREVSELGELSVAEGYTLKLKKLQENEPEPTEEGQEFRFLASWKVRETKGTSAGAWNSASLIHRLEQQEREEFQQNCDYYVSKGFWKEKVQEGPRGEPQTTSPLVGVIFPVKQDPAKSTAVRPVCDLRPVNAISPVISNTQLTTSEAVMRLRSRLRPSHEVAQYDLQKAFYSIEVDISDAKGLPVPLELSVGGAVYETRRLAFGLSCGPLILNSSQRVDLRVVECAYEILYGEDKANPPPNVVVVMDDFVLTGTRIAIDRFEKLLLCCWQKTGFRCPGDKRVRWGSLSPVRWLGGYWKWSADSGELSLRRPEVNFQEQFVDASSASGLTKRLVFKHGGQFIGISCGVGETLARSHADCARVIASRAESWDQKGGDWTREAWLHLSLACRYWEKARAEEDDSLPLYTTVPTVRAEIDASGVGFGYVWKDGSNGKVLACGARIQSRSMSVGSWHVNRRELYAIAWCLQRLEDCLVFFPSVTSIQLLSDSAVAVKQSDVWIVPRCKSVERKAILRLRGVICDVVHGMSVRSPAVEVTTGHISGSSNKIADALSRSAVTKKFIDVPLGCSEEATVECQFTEVHSWLYEGGAGSLSLPSFRDWLTMRDAFRGWKRQGPDLTDDMPFRDWMLLRQEEDELCATVRDQVDDDGYVEAPGLEYGYQMETNGLVYRLRPPGAKDVDDGPKRQLVLPQSIVVEFALAVHQQCGHAGVSSTMAVIYQAAWAKHLHKAVKKAVRGCLSCALTREGGRVQTRMGACKMPRRCFEVMGADLYGPLKRPTELPDERRVRIRGVDPPRESSYFILTVVDRLSPYTFYRLLSDGKAETIARELELIFLSIGRFPRELWVDNGQSFVGSVALSALCLSVGTSLRCIPFYTPSVGGWWERHHRELGSTLRSALHNTPTASWRLLTALGQLRTNQRFAHKLIFGYDPSVPTMEMVDSISDKQLPERFPKKKEAMTEAKARARRRDDALVIFEEIWLGRRAEAAEYFQGKVTAVDATNPVKPGDSVILFGGRQSSKLSPRASGPYVVLRAI</sequence>
<evidence type="ECO:0000313" key="6">
    <source>
        <dbReference type="Proteomes" id="UP000591131"/>
    </source>
</evidence>
<dbReference type="PANTHER" id="PTHR37984">
    <property type="entry name" value="PROTEIN CBG26694"/>
    <property type="match status" value="1"/>
</dbReference>
<accession>A0A7J6N0S2</accession>
<dbReference type="GO" id="GO:0008270">
    <property type="term" value="F:zinc ion binding"/>
    <property type="evidence" value="ECO:0007669"/>
    <property type="project" value="UniProtKB-KW"/>
</dbReference>
<keyword evidence="1" id="KW-0862">Zinc</keyword>
<dbReference type="SUPFAM" id="SSF57756">
    <property type="entry name" value="Retrovirus zinc finger-like domains"/>
    <property type="match status" value="1"/>
</dbReference>
<feature type="domain" description="CCHC-type" evidence="3">
    <location>
        <begin position="539"/>
        <end position="555"/>
    </location>
</feature>
<proteinExistence type="predicted"/>
<dbReference type="Gene3D" id="1.10.340.70">
    <property type="match status" value="1"/>
</dbReference>
<dbReference type="InterPro" id="IPR001878">
    <property type="entry name" value="Znf_CCHC"/>
</dbReference>
<keyword evidence="6" id="KW-1185">Reference proteome</keyword>
<dbReference type="InterPro" id="IPR050951">
    <property type="entry name" value="Retrovirus_Pol_polyprotein"/>
</dbReference>
<feature type="domain" description="Integrase catalytic" evidence="4">
    <location>
        <begin position="1612"/>
        <end position="1777"/>
    </location>
</feature>
<dbReference type="GO" id="GO:0003676">
    <property type="term" value="F:nucleic acid binding"/>
    <property type="evidence" value="ECO:0007669"/>
    <property type="project" value="InterPro"/>
</dbReference>
<dbReference type="PROSITE" id="PS50158">
    <property type="entry name" value="ZF_CCHC"/>
    <property type="match status" value="1"/>
</dbReference>
<dbReference type="GO" id="GO:0015074">
    <property type="term" value="P:DNA integration"/>
    <property type="evidence" value="ECO:0007669"/>
    <property type="project" value="InterPro"/>
</dbReference>
<evidence type="ECO:0000256" key="2">
    <source>
        <dbReference type="SAM" id="MobiDB-lite"/>
    </source>
</evidence>
<dbReference type="CDD" id="cd00303">
    <property type="entry name" value="retropepsin_like"/>
    <property type="match status" value="1"/>
</dbReference>
<dbReference type="SUPFAM" id="SSF53098">
    <property type="entry name" value="Ribonuclease H-like"/>
    <property type="match status" value="2"/>
</dbReference>
<gene>
    <name evidence="5" type="ORF">FOL47_005418</name>
</gene>
<feature type="compositionally biased region" description="Basic and acidic residues" evidence="2">
    <location>
        <begin position="224"/>
        <end position="239"/>
    </location>
</feature>
<protein>
    <submittedName>
        <fullName evidence="5">Uncharacterized protein</fullName>
    </submittedName>
</protein>
<dbReference type="PROSITE" id="PS50994">
    <property type="entry name" value="INTEGRASE"/>
    <property type="match status" value="1"/>
</dbReference>
<dbReference type="InterPro" id="IPR041588">
    <property type="entry name" value="Integrase_H2C2"/>
</dbReference>
<evidence type="ECO:0000313" key="5">
    <source>
        <dbReference type="EMBL" id="KAF4676701.1"/>
    </source>
</evidence>
<dbReference type="Gene3D" id="3.30.70.270">
    <property type="match status" value="1"/>
</dbReference>
<dbReference type="Gene3D" id="3.10.10.10">
    <property type="entry name" value="HIV Type 1 Reverse Transcriptase, subunit A, domain 1"/>
    <property type="match status" value="1"/>
</dbReference>
<organism evidence="5 6">
    <name type="scientific">Perkinsus chesapeaki</name>
    <name type="common">Clam parasite</name>
    <name type="synonym">Perkinsus andrewsi</name>
    <dbReference type="NCBI Taxonomy" id="330153"/>
    <lineage>
        <taxon>Eukaryota</taxon>
        <taxon>Sar</taxon>
        <taxon>Alveolata</taxon>
        <taxon>Perkinsozoa</taxon>
        <taxon>Perkinsea</taxon>
        <taxon>Perkinsida</taxon>
        <taxon>Perkinsidae</taxon>
        <taxon>Perkinsus</taxon>
    </lineage>
</organism>
<feature type="compositionally biased region" description="Low complexity" evidence="2">
    <location>
        <begin position="572"/>
        <end position="591"/>
    </location>
</feature>
<dbReference type="InterPro" id="IPR036397">
    <property type="entry name" value="RNaseH_sf"/>
</dbReference>
<feature type="region of interest" description="Disordered" evidence="2">
    <location>
        <begin position="183"/>
        <end position="256"/>
    </location>
</feature>
<keyword evidence="1" id="KW-0479">Metal-binding</keyword>